<evidence type="ECO:0000256" key="6">
    <source>
        <dbReference type="ARBA" id="ARBA00023136"/>
    </source>
</evidence>
<evidence type="ECO:0000313" key="14">
    <source>
        <dbReference type="EMBL" id="SFV34588.1"/>
    </source>
</evidence>
<evidence type="ECO:0000256" key="3">
    <source>
        <dbReference type="ARBA" id="ARBA00022452"/>
    </source>
</evidence>
<dbReference type="NCBIfam" id="TIGR04056">
    <property type="entry name" value="OMP_RagA_SusC"/>
    <property type="match status" value="1"/>
</dbReference>
<dbReference type="InterPro" id="IPR012910">
    <property type="entry name" value="Plug_dom"/>
</dbReference>
<feature type="chain" id="PRO_5011785942" evidence="11">
    <location>
        <begin position="29"/>
        <end position="1100"/>
    </location>
</feature>
<dbReference type="Gene3D" id="2.60.40.1120">
    <property type="entry name" value="Carboxypeptidase-like, regulatory domain"/>
    <property type="match status" value="1"/>
</dbReference>
<keyword evidence="2 8" id="KW-0813">Transport</keyword>
<feature type="signal peptide" evidence="11">
    <location>
        <begin position="1"/>
        <end position="28"/>
    </location>
</feature>
<dbReference type="Gene3D" id="2.170.130.10">
    <property type="entry name" value="TonB-dependent receptor, plug domain"/>
    <property type="match status" value="1"/>
</dbReference>
<gene>
    <name evidence="14" type="ORF">SAMN05660895_2040</name>
</gene>
<keyword evidence="6 8" id="KW-0472">Membrane</keyword>
<feature type="domain" description="TonB-dependent receptor-like beta-barrel" evidence="12">
    <location>
        <begin position="451"/>
        <end position="869"/>
    </location>
</feature>
<comment type="subcellular location">
    <subcellularLocation>
        <location evidence="1 8">Cell outer membrane</location>
        <topology evidence="1 8">Multi-pass membrane protein</topology>
    </subcellularLocation>
</comment>
<evidence type="ECO:0000256" key="1">
    <source>
        <dbReference type="ARBA" id="ARBA00004571"/>
    </source>
</evidence>
<dbReference type="NCBIfam" id="TIGR04057">
    <property type="entry name" value="SusC_RagA_signa"/>
    <property type="match status" value="1"/>
</dbReference>
<evidence type="ECO:0000256" key="4">
    <source>
        <dbReference type="ARBA" id="ARBA00022692"/>
    </source>
</evidence>
<protein>
    <submittedName>
        <fullName evidence="14">TonB-linked outer membrane protein, SusC/RagA family</fullName>
    </submittedName>
</protein>
<dbReference type="Gene3D" id="2.40.170.20">
    <property type="entry name" value="TonB-dependent receptor, beta-barrel domain"/>
    <property type="match status" value="1"/>
</dbReference>
<dbReference type="InterPro" id="IPR037066">
    <property type="entry name" value="Plug_dom_sf"/>
</dbReference>
<evidence type="ECO:0000256" key="9">
    <source>
        <dbReference type="RuleBase" id="RU003357"/>
    </source>
</evidence>
<proteinExistence type="inferred from homology"/>
<dbReference type="SUPFAM" id="SSF49464">
    <property type="entry name" value="Carboxypeptidase regulatory domain-like"/>
    <property type="match status" value="1"/>
</dbReference>
<dbReference type="EMBL" id="FPCJ01000001">
    <property type="protein sequence ID" value="SFV34588.1"/>
    <property type="molecule type" value="Genomic_DNA"/>
</dbReference>
<dbReference type="InterPro" id="IPR018247">
    <property type="entry name" value="EF_Hand_1_Ca_BS"/>
</dbReference>
<dbReference type="Proteomes" id="UP000199537">
    <property type="component" value="Unassembled WGS sequence"/>
</dbReference>
<feature type="region of interest" description="Disordered" evidence="10">
    <location>
        <begin position="594"/>
        <end position="614"/>
    </location>
</feature>
<dbReference type="Pfam" id="PF00593">
    <property type="entry name" value="TonB_dep_Rec_b-barrel"/>
    <property type="match status" value="1"/>
</dbReference>
<feature type="domain" description="TonB-dependent receptor plug" evidence="13">
    <location>
        <begin position="140"/>
        <end position="264"/>
    </location>
</feature>
<evidence type="ECO:0000256" key="2">
    <source>
        <dbReference type="ARBA" id="ARBA00022448"/>
    </source>
</evidence>
<organism evidence="14 15">
    <name type="scientific">Thermoflavifilum thermophilum</name>
    <dbReference type="NCBI Taxonomy" id="1393122"/>
    <lineage>
        <taxon>Bacteria</taxon>
        <taxon>Pseudomonadati</taxon>
        <taxon>Bacteroidota</taxon>
        <taxon>Chitinophagia</taxon>
        <taxon>Chitinophagales</taxon>
        <taxon>Chitinophagaceae</taxon>
        <taxon>Thermoflavifilum</taxon>
    </lineage>
</organism>
<evidence type="ECO:0000256" key="10">
    <source>
        <dbReference type="SAM" id="MobiDB-lite"/>
    </source>
</evidence>
<dbReference type="Pfam" id="PF07715">
    <property type="entry name" value="Plug"/>
    <property type="match status" value="1"/>
</dbReference>
<dbReference type="GO" id="GO:0009279">
    <property type="term" value="C:cell outer membrane"/>
    <property type="evidence" value="ECO:0007669"/>
    <property type="project" value="UniProtKB-SubCell"/>
</dbReference>
<dbReference type="InterPro" id="IPR023997">
    <property type="entry name" value="TonB-dep_OMP_SusC/RagA_CS"/>
</dbReference>
<dbReference type="PROSITE" id="PS00018">
    <property type="entry name" value="EF_HAND_1"/>
    <property type="match status" value="1"/>
</dbReference>
<dbReference type="AlphaFoldDB" id="A0A1I7NIW5"/>
<name>A0A1I7NIW5_9BACT</name>
<evidence type="ECO:0000313" key="15">
    <source>
        <dbReference type="Proteomes" id="UP000199537"/>
    </source>
</evidence>
<evidence type="ECO:0000256" key="5">
    <source>
        <dbReference type="ARBA" id="ARBA00023077"/>
    </source>
</evidence>
<keyword evidence="3 8" id="KW-1134">Transmembrane beta strand</keyword>
<keyword evidence="11" id="KW-0732">Signal</keyword>
<dbReference type="PROSITE" id="PS52016">
    <property type="entry name" value="TONB_DEPENDENT_REC_3"/>
    <property type="match status" value="1"/>
</dbReference>
<evidence type="ECO:0000259" key="13">
    <source>
        <dbReference type="Pfam" id="PF07715"/>
    </source>
</evidence>
<comment type="similarity">
    <text evidence="8 9">Belongs to the TonB-dependent receptor family.</text>
</comment>
<keyword evidence="15" id="KW-1185">Reference proteome</keyword>
<keyword evidence="4 8" id="KW-0812">Transmembrane</keyword>
<evidence type="ECO:0000256" key="7">
    <source>
        <dbReference type="ARBA" id="ARBA00023237"/>
    </source>
</evidence>
<evidence type="ECO:0000256" key="11">
    <source>
        <dbReference type="SAM" id="SignalP"/>
    </source>
</evidence>
<dbReference type="SUPFAM" id="SSF56935">
    <property type="entry name" value="Porins"/>
    <property type="match status" value="1"/>
</dbReference>
<dbReference type="InterPro" id="IPR008969">
    <property type="entry name" value="CarboxyPept-like_regulatory"/>
</dbReference>
<dbReference type="InterPro" id="IPR023996">
    <property type="entry name" value="TonB-dep_OMP_SusC/RagA"/>
</dbReference>
<keyword evidence="7 8" id="KW-0998">Cell outer membrane</keyword>
<keyword evidence="5 9" id="KW-0798">TonB box</keyword>
<evidence type="ECO:0000259" key="12">
    <source>
        <dbReference type="Pfam" id="PF00593"/>
    </source>
</evidence>
<sequence>MADAMKKLLTTLLALTSGWLIFTQEAKAQNIQERIIIRGKVTDASSHMPVIGASVAELDKDNRIINGTTTDIDGNFALKVNDPVNNRISISYIGYKTLVQPIRNQREMNIHLESSSRTLSEVQITAGRTVDNGTGLMIPERNSTFATTTIDAQQLENLSFPSIDMALEGKVAGVDIGATTGDPGAGMSIRIRGTTTINGSDNPLIILDGMPYNIDIPSDFNFGTADEQGYAQLLNIAPSDIKDITILKDAASTALWGSRAANGVIVINTKRGTIGRPSVGYSFKGSISWQPRGIPLLNGYQYTTLIMEEVANAGGAPLDIRNNKEFAYDPTDPYWYYNYSRNTDWIGAITQTGYSQEHDISMMGGGEKARYYASVGYLTQTGTTVGTGLNRITSTINLDYNVSDRIHFRSDISYTHIITNGNYVPNSSYQVRSVAYRKMPNMSIYEYDIYGNQTPNYFSPASNIQGSYYQTYNPVALAKTALNRQVGERVTPRFHIQYDIFPSYLIGTFDVQFDINNSKVNTFLPQIATGRPITEPVVNQAGLSDGDVFDVYTKTNLIFNHNLPDENHQLQALLSIQTDDNKSIAFNEITSNTASSSLQDPASPSNITTSAQTLSSTKAETRSIGIVLQGQYDLMDRYIINAGIRMDGSSRFGPAHRYGFFPSISGRWRISGEPFMKQFAFINDMSLRLSYGHSGSTPPDKPIWNYFNTYSPFSYSYMGMSGVYPSNVELSDLRWQTLIGSNLGYNIWMFHNRIRFDMELYRNRIKDMFYDNIQIPAYTGYNTIPSNVGTMDNQGWEIMLNTIPYRSKNWELGFDFNISKNANIIRSISPYFPRTNIPSITQNGVYKTYLQINNPFGSFYGFRYLGVYKDKESTIARDASGKEIIGPDGNPVYMRFGYPNVNYVFQPGDAMYEDVNHDGVIDDKDIVYLGNGLPKISGGFGINITYKEHLKLITFFVSRLGYQLVNYADMVTSNMYGFDNQSTVVLKRWRNPGDITDIPRALYRSGYNWLGSSRYVQDASFLRLQAVTIRYNFSNDLLNRLKIRAAAFYITGENLYTWTKYKGQNPDQSIIGNNNPFAYPVDNALTPIPIDVVIGLNVSF</sequence>
<evidence type="ECO:0000256" key="8">
    <source>
        <dbReference type="PROSITE-ProRule" id="PRU01360"/>
    </source>
</evidence>
<dbReference type="Pfam" id="PF13715">
    <property type="entry name" value="CarbopepD_reg_2"/>
    <property type="match status" value="1"/>
</dbReference>
<accession>A0A1I7NIW5</accession>
<dbReference type="InterPro" id="IPR036942">
    <property type="entry name" value="Beta-barrel_TonB_sf"/>
</dbReference>
<dbReference type="InterPro" id="IPR039426">
    <property type="entry name" value="TonB-dep_rcpt-like"/>
</dbReference>
<dbReference type="STRING" id="1393122.SAMN05660895_2040"/>
<reference evidence="15" key="1">
    <citation type="submission" date="2016-10" db="EMBL/GenBank/DDBJ databases">
        <authorList>
            <person name="Varghese N."/>
            <person name="Submissions S."/>
        </authorList>
    </citation>
    <scope>NUCLEOTIDE SEQUENCE [LARGE SCALE GENOMIC DNA]</scope>
    <source>
        <strain evidence="15">DSM 14807</strain>
    </source>
</reference>
<dbReference type="InterPro" id="IPR000531">
    <property type="entry name" value="Beta-barrel_TonB"/>
</dbReference>